<proteinExistence type="predicted"/>
<feature type="compositionally biased region" description="Pro residues" evidence="1">
    <location>
        <begin position="164"/>
        <end position="180"/>
    </location>
</feature>
<dbReference type="Proteomes" id="UP000587462">
    <property type="component" value="Unassembled WGS sequence"/>
</dbReference>
<gene>
    <name evidence="3" type="ORF">HG542_22680</name>
</gene>
<feature type="transmembrane region" description="Helical" evidence="2">
    <location>
        <begin position="7"/>
        <end position="28"/>
    </location>
</feature>
<comment type="caution">
    <text evidence="3">The sequence shown here is derived from an EMBL/GenBank/DDBJ whole genome shotgun (WGS) entry which is preliminary data.</text>
</comment>
<dbReference type="RefSeq" id="WP_171084346.1">
    <property type="nucleotide sequence ID" value="NZ_BNBU01000002.1"/>
</dbReference>
<keyword evidence="2" id="KW-1133">Transmembrane helix</keyword>
<evidence type="ECO:0000256" key="2">
    <source>
        <dbReference type="SAM" id="Phobius"/>
    </source>
</evidence>
<evidence type="ECO:0000313" key="4">
    <source>
        <dbReference type="Proteomes" id="UP000587462"/>
    </source>
</evidence>
<feature type="transmembrane region" description="Helical" evidence="2">
    <location>
        <begin position="131"/>
        <end position="152"/>
    </location>
</feature>
<keyword evidence="2" id="KW-0472">Membrane</keyword>
<accession>A0A7Y7B7H6</accession>
<evidence type="ECO:0008006" key="5">
    <source>
        <dbReference type="Google" id="ProtNLM"/>
    </source>
</evidence>
<feature type="region of interest" description="Disordered" evidence="1">
    <location>
        <begin position="158"/>
        <end position="195"/>
    </location>
</feature>
<protein>
    <recommendedName>
        <fullName evidence="5">DUF3592 domain-containing protein</fullName>
    </recommendedName>
</protein>
<evidence type="ECO:0000313" key="3">
    <source>
        <dbReference type="EMBL" id="NVK80443.1"/>
    </source>
</evidence>
<feature type="region of interest" description="Disordered" evidence="1">
    <location>
        <begin position="103"/>
        <end position="122"/>
    </location>
</feature>
<dbReference type="AlphaFoldDB" id="A0A7Y7B7H6"/>
<keyword evidence="4" id="KW-1185">Reference proteome</keyword>
<name>A0A7Y7B7H6_STRMO</name>
<dbReference type="EMBL" id="JABBXF010000054">
    <property type="protein sequence ID" value="NVK80443.1"/>
    <property type="molecule type" value="Genomic_DNA"/>
</dbReference>
<keyword evidence="2" id="KW-0812">Transmembrane</keyword>
<evidence type="ECO:0000256" key="1">
    <source>
        <dbReference type="SAM" id="MobiDB-lite"/>
    </source>
</evidence>
<reference evidence="3 4" key="1">
    <citation type="submission" date="2020-04" db="EMBL/GenBank/DDBJ databases">
        <title>Draft Genome Sequence of Streptomyces morookaense DSM 40503, an 8-azaguanine-producing strain.</title>
        <authorList>
            <person name="Qi J."/>
            <person name="Gao J.-M."/>
        </authorList>
    </citation>
    <scope>NUCLEOTIDE SEQUENCE [LARGE SCALE GENOMIC DNA]</scope>
    <source>
        <strain evidence="3 4">DSM 40503</strain>
    </source>
</reference>
<organism evidence="3 4">
    <name type="scientific">Streptomyces morookaense</name>
    <name type="common">Streptoverticillium morookaense</name>
    <dbReference type="NCBI Taxonomy" id="1970"/>
    <lineage>
        <taxon>Bacteria</taxon>
        <taxon>Bacillati</taxon>
        <taxon>Actinomycetota</taxon>
        <taxon>Actinomycetes</taxon>
        <taxon>Kitasatosporales</taxon>
        <taxon>Streptomycetaceae</taxon>
        <taxon>Streptomyces</taxon>
    </lineage>
</organism>
<sequence length="195" mass="21165">MFAAFEFLFPAVPGLMAAGSVAGIVGAVRKQRRFRAAWTSGIEFEARCVRSYIVNTTTMRGHRPVSSSSHHKHVYEFTDADGQRRRFEEAGPATVFEGDTVVVRHPPGRPDQATAVPPGDRGTRAGARVRIGFLCIFTLICVTIATLFFTIAHKMTEPDDNRPPAIPPLPSLPSGPPPGFPTGFPTDFPDPPAPR</sequence>